<accession>A0A163DD38</accession>
<evidence type="ECO:0000313" key="1">
    <source>
        <dbReference type="EMBL" id="KZM23084.1"/>
    </source>
</evidence>
<reference evidence="1 2" key="1">
    <citation type="journal article" date="2016" name="Sci. Rep.">
        <title>Draft genome sequencing and secretome analysis of fungal phytopathogen Ascochyta rabiei provides insight into the necrotrophic effector repertoire.</title>
        <authorList>
            <person name="Verma S."/>
            <person name="Gazara R.K."/>
            <person name="Nizam S."/>
            <person name="Parween S."/>
            <person name="Chattopadhyay D."/>
            <person name="Verma P.K."/>
        </authorList>
    </citation>
    <scope>NUCLEOTIDE SEQUENCE [LARGE SCALE GENOMIC DNA]</scope>
    <source>
        <strain evidence="1 2">ArDII</strain>
    </source>
</reference>
<dbReference type="EMBL" id="JYNV01000200">
    <property type="protein sequence ID" value="KZM23084.1"/>
    <property type="molecule type" value="Genomic_DNA"/>
</dbReference>
<proteinExistence type="predicted"/>
<evidence type="ECO:0000313" key="2">
    <source>
        <dbReference type="Proteomes" id="UP000076837"/>
    </source>
</evidence>
<protein>
    <submittedName>
        <fullName evidence="1">Uncharacterized protein</fullName>
    </submittedName>
</protein>
<comment type="caution">
    <text evidence="1">The sequence shown here is derived from an EMBL/GenBank/DDBJ whole genome shotgun (WGS) entry which is preliminary data.</text>
</comment>
<sequence>MIPQADSRLTPRIHHASAIRAEPRLAANLTDFVNEGYRYMTPENRGRWEPDLSDRLASAESIHEALGDDGLFAVAYDPDMRIPIACAATKRWNTDLEGYAVEGESGWEIKMVTTHVDWMKRGLAGQCVDALIDELARQENSKRGTDTTGPHGSLNIWIQAVECLNGPFWLKQGGRLVRSHEKPAGHGGSKYGYRLLVLLREINVDERLSKPR</sequence>
<organism evidence="1 2">
    <name type="scientific">Didymella rabiei</name>
    <name type="common">Chickpea ascochyta blight fungus</name>
    <name type="synonym">Mycosphaerella rabiei</name>
    <dbReference type="NCBI Taxonomy" id="5454"/>
    <lineage>
        <taxon>Eukaryota</taxon>
        <taxon>Fungi</taxon>
        <taxon>Dikarya</taxon>
        <taxon>Ascomycota</taxon>
        <taxon>Pezizomycotina</taxon>
        <taxon>Dothideomycetes</taxon>
        <taxon>Pleosporomycetidae</taxon>
        <taxon>Pleosporales</taxon>
        <taxon>Pleosporineae</taxon>
        <taxon>Didymellaceae</taxon>
        <taxon>Ascochyta</taxon>
    </lineage>
</organism>
<dbReference type="OrthoDB" id="3794209at2759"/>
<name>A0A163DD38_DIDRA</name>
<dbReference type="AlphaFoldDB" id="A0A163DD38"/>
<keyword evidence="2" id="KW-1185">Reference proteome</keyword>
<dbReference type="Proteomes" id="UP000076837">
    <property type="component" value="Unassembled WGS sequence"/>
</dbReference>
<gene>
    <name evidence="1" type="ORF">ST47_g5706</name>
</gene>
<dbReference type="InterPro" id="IPR016181">
    <property type="entry name" value="Acyl_CoA_acyltransferase"/>
</dbReference>
<dbReference type="SUPFAM" id="SSF55729">
    <property type="entry name" value="Acyl-CoA N-acyltransferases (Nat)"/>
    <property type="match status" value="1"/>
</dbReference>